<dbReference type="InterPro" id="IPR011032">
    <property type="entry name" value="GroES-like_sf"/>
</dbReference>
<dbReference type="SUPFAM" id="SSF55048">
    <property type="entry name" value="Probable ACP-binding domain of malonyl-CoA ACP transacylase"/>
    <property type="match status" value="1"/>
</dbReference>
<keyword evidence="12" id="KW-1185">Reference proteome</keyword>
<dbReference type="PROSITE" id="PS52004">
    <property type="entry name" value="KS3_2"/>
    <property type="match status" value="1"/>
</dbReference>
<comment type="caution">
    <text evidence="11">The sequence shown here is derived from an EMBL/GenBank/DDBJ whole genome shotgun (WGS) entry which is preliminary data.</text>
</comment>
<dbReference type="GO" id="GO:0004315">
    <property type="term" value="F:3-oxoacyl-[acyl-carrier-protein] synthase activity"/>
    <property type="evidence" value="ECO:0007669"/>
    <property type="project" value="InterPro"/>
</dbReference>
<evidence type="ECO:0000259" key="10">
    <source>
        <dbReference type="PROSITE" id="PS52019"/>
    </source>
</evidence>
<dbReference type="InterPro" id="IPR057326">
    <property type="entry name" value="KR_dom"/>
</dbReference>
<dbReference type="InterPro" id="IPR016035">
    <property type="entry name" value="Acyl_Trfase/lysoPLipase"/>
</dbReference>
<dbReference type="Gene3D" id="1.10.1200.10">
    <property type="entry name" value="ACP-like"/>
    <property type="match status" value="1"/>
</dbReference>
<dbReference type="GO" id="GO:0008270">
    <property type="term" value="F:zinc ion binding"/>
    <property type="evidence" value="ECO:0007669"/>
    <property type="project" value="InterPro"/>
</dbReference>
<dbReference type="InterPro" id="IPR049900">
    <property type="entry name" value="PKS_mFAS_DH"/>
</dbReference>
<dbReference type="Pfam" id="PF00698">
    <property type="entry name" value="Acyl_transf_1"/>
    <property type="match status" value="1"/>
</dbReference>
<dbReference type="InterPro" id="IPR014043">
    <property type="entry name" value="Acyl_transferase_dom"/>
</dbReference>
<dbReference type="InterPro" id="IPR020807">
    <property type="entry name" value="PKS_DH"/>
</dbReference>
<reference evidence="11 12" key="1">
    <citation type="submission" date="2015-03" db="EMBL/GenBank/DDBJ databases">
        <title>Genome sequencing of Methylobacterium tarhaniae DSM 25844.</title>
        <authorList>
            <person name="Chaudhry V."/>
            <person name="Patil P.B."/>
        </authorList>
    </citation>
    <scope>NUCLEOTIDE SEQUENCE [LARGE SCALE GENOMIC DNA]</scope>
    <source>
        <strain evidence="11 12">DSM 25844</strain>
    </source>
</reference>
<dbReference type="Pfam" id="PF16197">
    <property type="entry name" value="KAsynt_C_assoc"/>
    <property type="match status" value="1"/>
</dbReference>
<dbReference type="SMART" id="SM00822">
    <property type="entry name" value="PKS_KR"/>
    <property type="match status" value="1"/>
</dbReference>
<evidence type="ECO:0000259" key="8">
    <source>
        <dbReference type="PROSITE" id="PS50075"/>
    </source>
</evidence>
<keyword evidence="4" id="KW-0521">NADP</keyword>
<dbReference type="FunFam" id="3.40.50.720:FF:000209">
    <property type="entry name" value="Polyketide synthase Pks12"/>
    <property type="match status" value="1"/>
</dbReference>
<dbReference type="Gene3D" id="3.40.50.150">
    <property type="entry name" value="Vaccinia Virus protein VP39"/>
    <property type="match status" value="1"/>
</dbReference>
<dbReference type="Pfam" id="PF08659">
    <property type="entry name" value="KR"/>
    <property type="match status" value="1"/>
</dbReference>
<protein>
    <submittedName>
        <fullName evidence="11">Beta-ketoacyl synthase</fullName>
    </submittedName>
</protein>
<organism evidence="11 12">
    <name type="scientific">Methylobacterium tarhaniae</name>
    <dbReference type="NCBI Taxonomy" id="1187852"/>
    <lineage>
        <taxon>Bacteria</taxon>
        <taxon>Pseudomonadati</taxon>
        <taxon>Pseudomonadota</taxon>
        <taxon>Alphaproteobacteria</taxon>
        <taxon>Hyphomicrobiales</taxon>
        <taxon>Methylobacteriaceae</taxon>
        <taxon>Methylobacterium</taxon>
    </lineage>
</organism>
<dbReference type="InterPro" id="IPR018201">
    <property type="entry name" value="Ketoacyl_synth_AS"/>
</dbReference>
<dbReference type="SUPFAM" id="SSF53335">
    <property type="entry name" value="S-adenosyl-L-methionine-dependent methyltransferases"/>
    <property type="match status" value="1"/>
</dbReference>
<name>A0A0J6V5T0_9HYPH</name>
<evidence type="ECO:0000256" key="7">
    <source>
        <dbReference type="PROSITE-ProRule" id="PRU01363"/>
    </source>
</evidence>
<evidence type="ECO:0000256" key="4">
    <source>
        <dbReference type="ARBA" id="ARBA00022857"/>
    </source>
</evidence>
<dbReference type="Gene3D" id="3.30.70.3290">
    <property type="match status" value="1"/>
</dbReference>
<dbReference type="InterPro" id="IPR014030">
    <property type="entry name" value="Ketoacyl_synth_N"/>
</dbReference>
<feature type="region of interest" description="C-terminal hotdog fold" evidence="7">
    <location>
        <begin position="1040"/>
        <end position="1184"/>
    </location>
</feature>
<evidence type="ECO:0000313" key="12">
    <source>
        <dbReference type="Proteomes" id="UP000036449"/>
    </source>
</evidence>
<dbReference type="InterPro" id="IPR032821">
    <property type="entry name" value="PKS_assoc"/>
</dbReference>
<dbReference type="Gene3D" id="3.40.366.10">
    <property type="entry name" value="Malonyl-Coenzyme A Acyl Carrier Protein, domain 2"/>
    <property type="match status" value="1"/>
</dbReference>
<dbReference type="Gene3D" id="3.40.47.10">
    <property type="match status" value="1"/>
</dbReference>
<dbReference type="SMART" id="SM01294">
    <property type="entry name" value="PKS_PP_betabranch"/>
    <property type="match status" value="1"/>
</dbReference>
<dbReference type="PANTHER" id="PTHR43775:SF37">
    <property type="entry name" value="SI:DKEY-61P9.11"/>
    <property type="match status" value="1"/>
</dbReference>
<dbReference type="InterPro" id="IPR020843">
    <property type="entry name" value="ER"/>
</dbReference>
<dbReference type="InterPro" id="IPR042104">
    <property type="entry name" value="PKS_dehydratase_sf"/>
</dbReference>
<dbReference type="Pfam" id="PF00109">
    <property type="entry name" value="ketoacyl-synt"/>
    <property type="match status" value="1"/>
</dbReference>
<evidence type="ECO:0000256" key="6">
    <source>
        <dbReference type="ARBA" id="ARBA00023315"/>
    </source>
</evidence>
<dbReference type="PROSITE" id="PS00606">
    <property type="entry name" value="KS3_1"/>
    <property type="match status" value="1"/>
</dbReference>
<dbReference type="SUPFAM" id="SSF52151">
    <property type="entry name" value="FabD/lysophospholipase-like"/>
    <property type="match status" value="1"/>
</dbReference>
<evidence type="ECO:0000259" key="9">
    <source>
        <dbReference type="PROSITE" id="PS52004"/>
    </source>
</evidence>
<dbReference type="Gene3D" id="3.40.50.720">
    <property type="entry name" value="NAD(P)-binding Rossmann-like Domain"/>
    <property type="match status" value="3"/>
</dbReference>
<feature type="region of interest" description="N-terminal hotdog fold" evidence="7">
    <location>
        <begin position="907"/>
        <end position="1026"/>
    </location>
</feature>
<dbReference type="SMART" id="SM00829">
    <property type="entry name" value="PKS_ER"/>
    <property type="match status" value="1"/>
</dbReference>
<dbReference type="SMART" id="SM00827">
    <property type="entry name" value="PKS_AT"/>
    <property type="match status" value="1"/>
</dbReference>
<dbReference type="InterPro" id="IPR020806">
    <property type="entry name" value="PKS_PP-bd"/>
</dbReference>
<dbReference type="InterPro" id="IPR013968">
    <property type="entry name" value="PKS_KR"/>
</dbReference>
<dbReference type="InterPro" id="IPR029063">
    <property type="entry name" value="SAM-dependent_MTases_sf"/>
</dbReference>
<dbReference type="Gene3D" id="3.90.180.10">
    <property type="entry name" value="Medium-chain alcohol dehydrogenases, catalytic domain"/>
    <property type="match status" value="1"/>
</dbReference>
<dbReference type="PATRIC" id="fig|1187852.3.peg.2356"/>
<dbReference type="Pfam" id="PF00550">
    <property type="entry name" value="PP-binding"/>
    <property type="match status" value="1"/>
</dbReference>
<feature type="domain" description="Ketosynthase family 3 (KS3)" evidence="9">
    <location>
        <begin position="11"/>
        <end position="433"/>
    </location>
</feature>
<dbReference type="GO" id="GO:0004312">
    <property type="term" value="F:fatty acid synthase activity"/>
    <property type="evidence" value="ECO:0007669"/>
    <property type="project" value="TreeGrafter"/>
</dbReference>
<feature type="active site" description="Proton donor; for dehydratase activity" evidence="7">
    <location>
        <position position="1099"/>
    </location>
</feature>
<evidence type="ECO:0000313" key="11">
    <source>
        <dbReference type="EMBL" id="KMO34266.1"/>
    </source>
</evidence>
<dbReference type="PROSITE" id="PS00012">
    <property type="entry name" value="PHOSPHOPANTETHEINE"/>
    <property type="match status" value="1"/>
</dbReference>
<feature type="active site" description="Proton acceptor; for dehydratase activity" evidence="7">
    <location>
        <position position="936"/>
    </location>
</feature>
<dbReference type="Pfam" id="PF08240">
    <property type="entry name" value="ADH_N"/>
    <property type="match status" value="1"/>
</dbReference>
<dbReference type="InterPro" id="IPR049552">
    <property type="entry name" value="PKS_DH_N"/>
</dbReference>
<dbReference type="InterPro" id="IPR014031">
    <property type="entry name" value="Ketoacyl_synth_C"/>
</dbReference>
<dbReference type="GO" id="GO:0006633">
    <property type="term" value="P:fatty acid biosynthetic process"/>
    <property type="evidence" value="ECO:0007669"/>
    <property type="project" value="InterPro"/>
</dbReference>
<dbReference type="SUPFAM" id="SSF50129">
    <property type="entry name" value="GroES-like"/>
    <property type="match status" value="1"/>
</dbReference>
<dbReference type="InterPro" id="IPR013149">
    <property type="entry name" value="ADH-like_C"/>
</dbReference>
<dbReference type="SMART" id="SM00825">
    <property type="entry name" value="PKS_KS"/>
    <property type="match status" value="1"/>
</dbReference>
<dbReference type="InterPro" id="IPR049551">
    <property type="entry name" value="PKS_DH_C"/>
</dbReference>
<dbReference type="InterPro" id="IPR001227">
    <property type="entry name" value="Ac_transferase_dom_sf"/>
</dbReference>
<dbReference type="GO" id="GO:0016491">
    <property type="term" value="F:oxidoreductase activity"/>
    <property type="evidence" value="ECO:0007669"/>
    <property type="project" value="InterPro"/>
</dbReference>
<dbReference type="InterPro" id="IPR036291">
    <property type="entry name" value="NAD(P)-bd_dom_sf"/>
</dbReference>
<feature type="domain" description="Carrier" evidence="8">
    <location>
        <begin position="2374"/>
        <end position="2451"/>
    </location>
</feature>
<keyword evidence="6" id="KW-0012">Acyltransferase</keyword>
<gene>
    <name evidence="11" type="ORF">VQ03_23540</name>
</gene>
<feature type="domain" description="PKS/mFAS DH" evidence="10">
    <location>
        <begin position="907"/>
        <end position="1184"/>
    </location>
</feature>
<dbReference type="PROSITE" id="PS52019">
    <property type="entry name" value="PKS_MFAS_DH"/>
    <property type="match status" value="1"/>
</dbReference>
<evidence type="ECO:0000256" key="5">
    <source>
        <dbReference type="ARBA" id="ARBA00023268"/>
    </source>
</evidence>
<keyword evidence="1" id="KW-0596">Phosphopantetheine</keyword>
<dbReference type="PANTHER" id="PTHR43775">
    <property type="entry name" value="FATTY ACID SYNTHASE"/>
    <property type="match status" value="1"/>
</dbReference>
<dbReference type="SMART" id="SM00823">
    <property type="entry name" value="PKS_PP"/>
    <property type="match status" value="1"/>
</dbReference>
<dbReference type="Proteomes" id="UP000036449">
    <property type="component" value="Unassembled WGS sequence"/>
</dbReference>
<dbReference type="InterPro" id="IPR050091">
    <property type="entry name" value="PKS_NRPS_Biosynth_Enz"/>
</dbReference>
<dbReference type="PROSITE" id="PS50075">
    <property type="entry name" value="CARRIER"/>
    <property type="match status" value="1"/>
</dbReference>
<dbReference type="InterPro" id="IPR036736">
    <property type="entry name" value="ACP-like_sf"/>
</dbReference>
<dbReference type="Pfam" id="PF00107">
    <property type="entry name" value="ADH_zinc_N"/>
    <property type="match status" value="1"/>
</dbReference>
<accession>A0A0J6V5T0</accession>
<proteinExistence type="predicted"/>
<dbReference type="SUPFAM" id="SSF51735">
    <property type="entry name" value="NAD(P)-binding Rossmann-fold domains"/>
    <property type="match status" value="3"/>
</dbReference>
<dbReference type="Pfam" id="PF14765">
    <property type="entry name" value="PS-DH"/>
    <property type="match status" value="1"/>
</dbReference>
<dbReference type="InterPro" id="IPR020841">
    <property type="entry name" value="PKS_Beta-ketoAc_synthase_dom"/>
</dbReference>
<dbReference type="CDD" id="cd00833">
    <property type="entry name" value="PKS"/>
    <property type="match status" value="1"/>
</dbReference>
<dbReference type="SMART" id="SM00826">
    <property type="entry name" value="PKS_DH"/>
    <property type="match status" value="1"/>
</dbReference>
<dbReference type="Pfam" id="PF21089">
    <property type="entry name" value="PKS_DH_N"/>
    <property type="match status" value="1"/>
</dbReference>
<keyword evidence="3" id="KW-0808">Transferase</keyword>
<dbReference type="InterPro" id="IPR009081">
    <property type="entry name" value="PP-bd_ACP"/>
</dbReference>
<dbReference type="GO" id="GO:0031177">
    <property type="term" value="F:phosphopantetheine binding"/>
    <property type="evidence" value="ECO:0007669"/>
    <property type="project" value="InterPro"/>
</dbReference>
<dbReference type="InterPro" id="IPR016036">
    <property type="entry name" value="Malonyl_transacylase_ACP-bd"/>
</dbReference>
<dbReference type="SUPFAM" id="SSF47336">
    <property type="entry name" value="ACP-like"/>
    <property type="match status" value="1"/>
</dbReference>
<dbReference type="InterPro" id="IPR016039">
    <property type="entry name" value="Thiolase-like"/>
</dbReference>
<dbReference type="CDD" id="cd05195">
    <property type="entry name" value="enoyl_red"/>
    <property type="match status" value="1"/>
</dbReference>
<dbReference type="SUPFAM" id="SSF53901">
    <property type="entry name" value="Thiolase-like"/>
    <property type="match status" value="1"/>
</dbReference>
<evidence type="ECO:0000256" key="3">
    <source>
        <dbReference type="ARBA" id="ARBA00022679"/>
    </source>
</evidence>
<sequence length="2499" mass="262902">MSVCESNVTQRPDIAIIGRACRLPGASGVDSLWQMLIEGRCAVSRIPEDRWSLERMGHPRAQERGKSYTWAAGVIDDPWSFDPSVFGISPREAEQMDPQQRLLLELTWEALESAGLRPSAVAGSPIGVFVGASSLDYGNLRVLDAASGDAYAATGNTLSILSNRISYIFDLKGPSFTLDTACSSSLVALDAAVAAIASGRIDTAVVAGVNLLVSPFNFVSFSNASMLSRTGLCQAFSASADGYVRAEGGVVLVLQSAAAAARNGSVVRGVIAASKVNSDGRTTGISLPSGYAQGALLDEIYREAGVALDAIAFVEAHGTGTPVGDPIEAGAIGGKLGRGRSTPLPIGSIKTNIGHTEPVSGLAGLLKASLALEHDLLPPSLHSAELNPAIPFDELNLAVNRELRPLPRTAKERFAGVNSFGFGGTNAHVILTDPAPAATAAAEPAPSAAAQQAPEVLLVSAQTKAALADLAQDYAARLDGADAAEIARVAAAAAHRRERLPARAAIPLRDLEPEGVTEVLRAIAEGEETQAAVVATAVERAGGVAFVYSGNGSQWAGMGRDAYALNPDFRARFDEADALFRPLAGWSLKEALHADDLEERLALTSVSQPLIFAIEAASTAALRAVGLRPTAIVGHSVGEIGAAEAAGILTLDQAVKVIFYRSKHQEATRGLGTMAVLLAPVEEAQAFLVDYPELDIAAYNSPKAVTVAGPVAVIDAAMKALARKRRRGRKLDLDYAFHGRLMNPIEAPLRRDLAGLKPSSGTVPLASTVTGDVLDGRAFDAGYWWRNIREPVRFSAAVQAAAQAGARIFVEVGPRPTLLPHIGDCLEPLGLDGATVGVLPKKTLEADPFRRALAAALAAGAAVDEAATFGADPAGSVALPHYPWQRKVFRLPETTEAMNPASARPYHPLIGARQGPDGLEWLAHLDVATVPDLDDHRIDGQAILPGAAFAEMALAVGREIVRSESVTLADLEIQQPMVFAEDAVREVLSRFAPGANLVQILSRPRLSQAPWQLHAVAKLVEGETPPPPHLTGRDVAALPTETTVEGEALYARAKASGLGFGPSFRQVARSARLDDVTIVSDLLPAEAQDRYGLVPARLDSCFHGLILLFADLLGEAASRAYVPIRFGEIRLVRPGAVIARAVIRTRRCNERSILADFTLVDEAGEVVATLREGRFQALRMKAGNDLDAFAIRQFTELATEPTAIALEPQPAIAALVRRQAGSVTATGEAAKGEAGLGAGHMLLEGWATSLADRLARGLAVGGVVDVAASRRLPAALRPWLVNQLLALEVSGLADGAGDGRWRLRADVTLPEPDEIMRWIAADHPELSAELLLCADLGAVVSRILAGTLSDAPSLPQAALDAFCLRGATVRASADTVMRLLDDSAASLPRDRALRLLQVGFGPLSAQVATFAGLHEARLTVYEADRRLAERARLALPSGVTIVEDPAALGLAAFDAVLASDVLHRASRDLLSPLASSLAAGGLFAAVEPGASLFRDMVFGLNAGWFETVGEVPVGRLDDVAGWQRSLSAVGLVKVAADKAVTRNGNDLLLLAEAPPRPKAAAGQTFAFVIGSEDEFAAETASSLATLLVASGVHVSIILDSEASLRELERETPDTVVYLAGAFNRGGEPAERLRERCLGLKRCVEHLGSRQTRLWVVCPGATRDRGGLACGVEAGIWAFTRTLANEVASLDVRRIDLSTAISSKRAAERLRDLILSGTPETEIVVDDDATRVVRFSQGARPARRSGPAAPAARLERSATGGLNEMHWGPAERTAPGPGQIEIAVEATGLNFRDVLWALSMLPEEILEDGFAGPRLGLECAGRVAAVGAGVTAFKPGDRVVAFAQSGFATHIVVPEMVVAAAPQGLSPEAAATTPVAFLTAYYGLVTLARLKAGEWVLVHGGAGGVGLAALQIARMRGARVIATAGSNEKRALVKALGAEHVLDSRSLAFVDDIRRITGDGVDVVLNSLFGEAMERSLNALKPFGRFVELGKRDYVANTHIGLRPFRRNLSYFGVDLDQLLQFQPEEGKRLFREVMALFTDGSLKALPYQPFAAEEVSDAFRLMQQSGHVGKIVIAPPKAGTVPAETTKPFVVAPDRVHLVTGGLGGFGIEAARWLADRGARHIALVGRKAPSGEAALSTIADLKARGVAVQVESCDITDRTSVQRLLERVEAKGVRLAGIIHGAMVLQDGLIANLDSTALEAVIAPKVIGAGHLDALTRDRALDYFVLFSSATTFIGNPGQGSYVAANGFMEGLARQRRRLGLPALAVAWGAIGDVGVLARNKAVMETLAGRVGVTPVDARKSLDLMAEALGFQGTAPDDAVIAIAAMHWGKARERLATLRSPSYASLGSEQQAESGGQAAISIPGLLRAHDLDEVRKTVADAIVEDIARILRLPKDDISRVRQLSEIGLDSLMGVELGASLQERFGLDAPPSGVSSGQTVTELADTLIQSVAAPVDESAAAVLSLSQRHGGAEAVDAEALQSLQVLVEQNSQDIKVITQ</sequence>
<keyword evidence="5" id="KW-0511">Multifunctional enzyme</keyword>
<dbReference type="Gene3D" id="3.10.129.110">
    <property type="entry name" value="Polyketide synthase dehydratase"/>
    <property type="match status" value="1"/>
</dbReference>
<evidence type="ECO:0000256" key="1">
    <source>
        <dbReference type="ARBA" id="ARBA00022450"/>
    </source>
</evidence>
<keyword evidence="2" id="KW-0597">Phosphoprotein</keyword>
<dbReference type="PROSITE" id="PS01162">
    <property type="entry name" value="QOR_ZETA_CRYSTAL"/>
    <property type="match status" value="1"/>
</dbReference>
<dbReference type="Pfam" id="PF02801">
    <property type="entry name" value="Ketoacyl-synt_C"/>
    <property type="match status" value="1"/>
</dbReference>
<dbReference type="EMBL" id="LABZ01000183">
    <property type="protein sequence ID" value="KMO34266.1"/>
    <property type="molecule type" value="Genomic_DNA"/>
</dbReference>
<dbReference type="InterPro" id="IPR006162">
    <property type="entry name" value="Ppantetheine_attach_site"/>
</dbReference>
<dbReference type="InterPro" id="IPR013154">
    <property type="entry name" value="ADH-like_N"/>
</dbReference>
<dbReference type="InterPro" id="IPR002364">
    <property type="entry name" value="Quin_OxRdtase/zeta-crystal_CS"/>
</dbReference>
<evidence type="ECO:0000256" key="2">
    <source>
        <dbReference type="ARBA" id="ARBA00022553"/>
    </source>
</evidence>